<comment type="similarity">
    <text evidence="2">Belongs to the GtrA family.</text>
</comment>
<feature type="transmembrane region" description="Helical" evidence="6">
    <location>
        <begin position="36"/>
        <end position="59"/>
    </location>
</feature>
<feature type="domain" description="GtrA/DPMS transmembrane" evidence="7">
    <location>
        <begin position="15"/>
        <end position="138"/>
    </location>
</feature>
<feature type="transmembrane region" description="Helical" evidence="6">
    <location>
        <begin position="111"/>
        <end position="131"/>
    </location>
</feature>
<dbReference type="STRING" id="414703.SAMN04488125_105165"/>
<dbReference type="AlphaFoldDB" id="A0A1I4D3K8"/>
<sequence length="145" mass="14856">MARATNRGTDGEVVRFLIAGGSAAAINWLARILLSLAFPFEAALILAYAIGMAAGFWLYRRFVFRGAQAGSVRGQLPVFLAVNMVGMGVVLAVSAGLVAVLGAMVPGLPRAAAEALGHGVGIGVGAVANYFGHRLLTFGGTPQTL</sequence>
<name>A0A1I4D3K8_9HYPH</name>
<comment type="subcellular location">
    <subcellularLocation>
        <location evidence="1">Membrane</location>
        <topology evidence="1">Multi-pass membrane protein</topology>
    </subcellularLocation>
</comment>
<evidence type="ECO:0000256" key="5">
    <source>
        <dbReference type="ARBA" id="ARBA00023136"/>
    </source>
</evidence>
<dbReference type="InterPro" id="IPR007267">
    <property type="entry name" value="GtrA_DPMS_TM"/>
</dbReference>
<dbReference type="PANTHER" id="PTHR38459">
    <property type="entry name" value="PROPHAGE BACTOPRENOL-LINKED GLUCOSE TRANSLOCASE HOMOLOG"/>
    <property type="match status" value="1"/>
</dbReference>
<evidence type="ECO:0000256" key="1">
    <source>
        <dbReference type="ARBA" id="ARBA00004141"/>
    </source>
</evidence>
<evidence type="ECO:0000256" key="2">
    <source>
        <dbReference type="ARBA" id="ARBA00009399"/>
    </source>
</evidence>
<keyword evidence="9" id="KW-1185">Reference proteome</keyword>
<keyword evidence="4 6" id="KW-1133">Transmembrane helix</keyword>
<dbReference type="PANTHER" id="PTHR38459:SF1">
    <property type="entry name" value="PROPHAGE BACTOPRENOL-LINKED GLUCOSE TRANSLOCASE HOMOLOG"/>
    <property type="match status" value="1"/>
</dbReference>
<gene>
    <name evidence="8" type="ORF">SAMN04488125_105165</name>
</gene>
<keyword evidence="3 6" id="KW-0812">Transmembrane</keyword>
<evidence type="ECO:0000313" key="9">
    <source>
        <dbReference type="Proteomes" id="UP000198804"/>
    </source>
</evidence>
<evidence type="ECO:0000256" key="4">
    <source>
        <dbReference type="ARBA" id="ARBA00022989"/>
    </source>
</evidence>
<dbReference type="GO" id="GO:0000271">
    <property type="term" value="P:polysaccharide biosynthetic process"/>
    <property type="evidence" value="ECO:0007669"/>
    <property type="project" value="InterPro"/>
</dbReference>
<feature type="transmembrane region" description="Helical" evidence="6">
    <location>
        <begin position="80"/>
        <end position="105"/>
    </location>
</feature>
<dbReference type="EMBL" id="FOSV01000005">
    <property type="protein sequence ID" value="SFK88168.1"/>
    <property type="molecule type" value="Genomic_DNA"/>
</dbReference>
<evidence type="ECO:0000259" key="7">
    <source>
        <dbReference type="Pfam" id="PF04138"/>
    </source>
</evidence>
<dbReference type="OrthoDB" id="7060875at2"/>
<proteinExistence type="inferred from homology"/>
<feature type="transmembrane region" description="Helical" evidence="6">
    <location>
        <begin position="12"/>
        <end position="30"/>
    </location>
</feature>
<dbReference type="RefSeq" id="WP_091944265.1">
    <property type="nucleotide sequence ID" value="NZ_FOSV01000005.1"/>
</dbReference>
<evidence type="ECO:0000256" key="3">
    <source>
        <dbReference type="ARBA" id="ARBA00022692"/>
    </source>
</evidence>
<dbReference type="InterPro" id="IPR051401">
    <property type="entry name" value="GtrA_CellWall_Glycosyl"/>
</dbReference>
<protein>
    <submittedName>
        <fullName evidence="8">Putative flippase GtrA (Transmembrane translocase of bactoprenol-linked glucose)</fullName>
    </submittedName>
</protein>
<evidence type="ECO:0000256" key="6">
    <source>
        <dbReference type="SAM" id="Phobius"/>
    </source>
</evidence>
<reference evidence="9" key="1">
    <citation type="submission" date="2016-10" db="EMBL/GenBank/DDBJ databases">
        <authorList>
            <person name="Varghese N."/>
            <person name="Submissions S."/>
        </authorList>
    </citation>
    <scope>NUCLEOTIDE SEQUENCE [LARGE SCALE GENOMIC DNA]</scope>
    <source>
        <strain evidence="9">CGMCC 1.6474</strain>
    </source>
</reference>
<dbReference type="GO" id="GO:0005886">
    <property type="term" value="C:plasma membrane"/>
    <property type="evidence" value="ECO:0007669"/>
    <property type="project" value="TreeGrafter"/>
</dbReference>
<keyword evidence="5 6" id="KW-0472">Membrane</keyword>
<accession>A0A1I4D3K8</accession>
<evidence type="ECO:0000313" key="8">
    <source>
        <dbReference type="EMBL" id="SFK88168.1"/>
    </source>
</evidence>
<organism evidence="8 9">
    <name type="scientific">Methylorubrum salsuginis</name>
    <dbReference type="NCBI Taxonomy" id="414703"/>
    <lineage>
        <taxon>Bacteria</taxon>
        <taxon>Pseudomonadati</taxon>
        <taxon>Pseudomonadota</taxon>
        <taxon>Alphaproteobacteria</taxon>
        <taxon>Hyphomicrobiales</taxon>
        <taxon>Methylobacteriaceae</taxon>
        <taxon>Methylorubrum</taxon>
    </lineage>
</organism>
<dbReference type="Proteomes" id="UP000198804">
    <property type="component" value="Unassembled WGS sequence"/>
</dbReference>
<dbReference type="Pfam" id="PF04138">
    <property type="entry name" value="GtrA_DPMS_TM"/>
    <property type="match status" value="1"/>
</dbReference>